<evidence type="ECO:0000256" key="1">
    <source>
        <dbReference type="SAM" id="Phobius"/>
    </source>
</evidence>
<dbReference type="Proteomes" id="UP000177507">
    <property type="component" value="Unassembled WGS sequence"/>
</dbReference>
<feature type="transmembrane region" description="Helical" evidence="1">
    <location>
        <begin position="7"/>
        <end position="31"/>
    </location>
</feature>
<gene>
    <name evidence="2" type="ORF">A2831_01295</name>
</gene>
<reference evidence="2 3" key="1">
    <citation type="journal article" date="2016" name="Nat. Commun.">
        <title>Thousands of microbial genomes shed light on interconnected biogeochemical processes in an aquifer system.</title>
        <authorList>
            <person name="Anantharaman K."/>
            <person name="Brown C.T."/>
            <person name="Hug L.A."/>
            <person name="Sharon I."/>
            <person name="Castelle C.J."/>
            <person name="Probst A.J."/>
            <person name="Thomas B.C."/>
            <person name="Singh A."/>
            <person name="Wilkins M.J."/>
            <person name="Karaoz U."/>
            <person name="Brodie E.L."/>
            <person name="Williams K.H."/>
            <person name="Hubbard S.S."/>
            <person name="Banfield J.F."/>
        </authorList>
    </citation>
    <scope>NUCLEOTIDE SEQUENCE [LARGE SCALE GENOMIC DNA]</scope>
</reference>
<proteinExistence type="predicted"/>
<dbReference type="STRING" id="1802668.A2831_01295"/>
<feature type="transmembrane region" description="Helical" evidence="1">
    <location>
        <begin position="37"/>
        <end position="61"/>
    </location>
</feature>
<accession>A0A1F8EUZ2</accession>
<evidence type="ECO:0000313" key="2">
    <source>
        <dbReference type="EMBL" id="OGN04318.1"/>
    </source>
</evidence>
<dbReference type="EMBL" id="MGJI01000022">
    <property type="protein sequence ID" value="OGN04318.1"/>
    <property type="molecule type" value="Genomic_DNA"/>
</dbReference>
<name>A0A1F8EUZ2_9BACT</name>
<sequence length="68" mass="7402">MGNKILLWGVIIFMVGGIGWFVAVIPSVITFGELRNIANLFGIAAGLGMLMIVLGAIFKLLKKNKKQR</sequence>
<protein>
    <submittedName>
        <fullName evidence="2">Uncharacterized protein</fullName>
    </submittedName>
</protein>
<comment type="caution">
    <text evidence="2">The sequence shown here is derived from an EMBL/GenBank/DDBJ whole genome shotgun (WGS) entry which is preliminary data.</text>
</comment>
<organism evidence="2 3">
    <name type="scientific">Candidatus Yanofskybacteria bacterium RIFCSPHIGHO2_01_FULL_44_17</name>
    <dbReference type="NCBI Taxonomy" id="1802668"/>
    <lineage>
        <taxon>Bacteria</taxon>
        <taxon>Candidatus Yanofskyibacteriota</taxon>
    </lineage>
</organism>
<keyword evidence="1" id="KW-1133">Transmembrane helix</keyword>
<dbReference type="AlphaFoldDB" id="A0A1F8EUZ2"/>
<evidence type="ECO:0000313" key="3">
    <source>
        <dbReference type="Proteomes" id="UP000177507"/>
    </source>
</evidence>
<keyword evidence="1" id="KW-0812">Transmembrane</keyword>
<keyword evidence="1" id="KW-0472">Membrane</keyword>